<organism evidence="1">
    <name type="scientific">Staphylothermus marinus</name>
    <dbReference type="NCBI Taxonomy" id="2280"/>
    <lineage>
        <taxon>Archaea</taxon>
        <taxon>Thermoproteota</taxon>
        <taxon>Thermoprotei</taxon>
        <taxon>Desulfurococcales</taxon>
        <taxon>Desulfurococcaceae</taxon>
        <taxon>Staphylothermus</taxon>
    </lineage>
</organism>
<proteinExistence type="predicted"/>
<evidence type="ECO:0000313" key="1">
    <source>
        <dbReference type="EMBL" id="HGQ74285.1"/>
    </source>
</evidence>
<name>A0A7C4NM24_STAMA</name>
<reference evidence="1" key="1">
    <citation type="journal article" date="2020" name="mSystems">
        <title>Genome- and Community-Level Interaction Insights into Carbon Utilization and Element Cycling Functions of Hydrothermarchaeota in Hydrothermal Sediment.</title>
        <authorList>
            <person name="Zhou Z."/>
            <person name="Liu Y."/>
            <person name="Xu W."/>
            <person name="Pan J."/>
            <person name="Luo Z.H."/>
            <person name="Li M."/>
        </authorList>
    </citation>
    <scope>NUCLEOTIDE SEQUENCE [LARGE SCALE GENOMIC DNA]</scope>
    <source>
        <strain evidence="1">SpSt-648</strain>
    </source>
</reference>
<comment type="caution">
    <text evidence="1">The sequence shown here is derived from an EMBL/GenBank/DDBJ whole genome shotgun (WGS) entry which is preliminary data.</text>
</comment>
<sequence>MYIIGKIIIISLEANKFIQQKFRLKDIVLEEIDIRDAIEKTPETLQDALVRTQNHGVNIGSQGIKNERELLDEIRKDLEEIKSITLQDAHGNVVLHIIYAKIMEMLYLLGKEGDLDVNKIKPLFMDIFKYADEELRAELEKDEYVNQILQYLNVYNTIKFAEKNELRERIHRLAIIIHEYYIRKSKLESKASTRKTS</sequence>
<dbReference type="AlphaFoldDB" id="A0A7C4NM24"/>
<gene>
    <name evidence="1" type="ORF">ENU20_04340</name>
</gene>
<accession>A0A7C4NM24</accession>
<dbReference type="EMBL" id="DTBP01000032">
    <property type="protein sequence ID" value="HGQ74285.1"/>
    <property type="molecule type" value="Genomic_DNA"/>
</dbReference>
<protein>
    <submittedName>
        <fullName evidence="1">Uncharacterized protein</fullName>
    </submittedName>
</protein>